<feature type="chain" id="PRO_5019060558" evidence="9">
    <location>
        <begin position="22"/>
        <end position="457"/>
    </location>
</feature>
<evidence type="ECO:0000256" key="9">
    <source>
        <dbReference type="SAM" id="SignalP"/>
    </source>
</evidence>
<keyword evidence="11" id="KW-0969">Cilium</keyword>
<dbReference type="PANTHER" id="PTHR30625:SF11">
    <property type="entry name" value="MOTA_TOLQ_EXBB PROTON CHANNEL DOMAIN-CONTAINING PROTEIN"/>
    <property type="match status" value="1"/>
</dbReference>
<evidence type="ECO:0000313" key="11">
    <source>
        <dbReference type="EMBL" id="RUO19347.1"/>
    </source>
</evidence>
<dbReference type="EMBL" id="PIPJ01000008">
    <property type="protein sequence ID" value="RUO19347.1"/>
    <property type="molecule type" value="Genomic_DNA"/>
</dbReference>
<dbReference type="GO" id="GO:0017038">
    <property type="term" value="P:protein import"/>
    <property type="evidence" value="ECO:0007669"/>
    <property type="project" value="TreeGrafter"/>
</dbReference>
<protein>
    <submittedName>
        <fullName evidence="11">Flagellar motor protein MotA</fullName>
    </submittedName>
</protein>
<keyword evidence="3 8" id="KW-0812">Transmembrane</keyword>
<evidence type="ECO:0000256" key="6">
    <source>
        <dbReference type="RuleBase" id="RU004057"/>
    </source>
</evidence>
<organism evidence="11 12">
    <name type="scientific">Aliidiomarina iranensis</name>
    <dbReference type="NCBI Taxonomy" id="1434071"/>
    <lineage>
        <taxon>Bacteria</taxon>
        <taxon>Pseudomonadati</taxon>
        <taxon>Pseudomonadota</taxon>
        <taxon>Gammaproteobacteria</taxon>
        <taxon>Alteromonadales</taxon>
        <taxon>Idiomarinaceae</taxon>
        <taxon>Aliidiomarina</taxon>
    </lineage>
</organism>
<feature type="transmembrane region" description="Helical" evidence="8">
    <location>
        <begin position="366"/>
        <end position="387"/>
    </location>
</feature>
<evidence type="ECO:0000256" key="7">
    <source>
        <dbReference type="SAM" id="Coils"/>
    </source>
</evidence>
<dbReference type="OrthoDB" id="4045at2"/>
<dbReference type="InterPro" id="IPR050790">
    <property type="entry name" value="ExbB/TolQ_transport"/>
</dbReference>
<accession>A0A432VSK9</accession>
<dbReference type="AlphaFoldDB" id="A0A432VSK9"/>
<keyword evidence="6" id="KW-0653">Protein transport</keyword>
<dbReference type="InterPro" id="IPR017270">
    <property type="entry name" value="MotA/TolQ/ExbB-rel"/>
</dbReference>
<feature type="domain" description="MotA/TolQ/ExbB proton channel" evidence="10">
    <location>
        <begin position="321"/>
        <end position="441"/>
    </location>
</feature>
<evidence type="ECO:0000256" key="2">
    <source>
        <dbReference type="ARBA" id="ARBA00022475"/>
    </source>
</evidence>
<evidence type="ECO:0000256" key="4">
    <source>
        <dbReference type="ARBA" id="ARBA00022989"/>
    </source>
</evidence>
<keyword evidence="11" id="KW-0966">Cell projection</keyword>
<evidence type="ECO:0000256" key="3">
    <source>
        <dbReference type="ARBA" id="ARBA00022692"/>
    </source>
</evidence>
<evidence type="ECO:0000256" key="5">
    <source>
        <dbReference type="ARBA" id="ARBA00023136"/>
    </source>
</evidence>
<feature type="signal peptide" evidence="9">
    <location>
        <begin position="1"/>
        <end position="21"/>
    </location>
</feature>
<comment type="subcellular location">
    <subcellularLocation>
        <location evidence="1">Cell membrane</location>
        <topology evidence="1">Multi-pass membrane protein</topology>
    </subcellularLocation>
    <subcellularLocation>
        <location evidence="6">Membrane</location>
        <topology evidence="6">Multi-pass membrane protein</topology>
    </subcellularLocation>
</comment>
<feature type="transmembrane region" description="Helical" evidence="8">
    <location>
        <begin position="407"/>
        <end position="429"/>
    </location>
</feature>
<name>A0A432VSK9_9GAMM</name>
<evidence type="ECO:0000313" key="12">
    <source>
        <dbReference type="Proteomes" id="UP000288395"/>
    </source>
</evidence>
<dbReference type="InterPro" id="IPR002898">
    <property type="entry name" value="MotA_ExbB_proton_chnl"/>
</dbReference>
<keyword evidence="7" id="KW-0175">Coiled coil</keyword>
<feature type="coiled-coil region" evidence="7">
    <location>
        <begin position="25"/>
        <end position="98"/>
    </location>
</feature>
<reference evidence="12" key="1">
    <citation type="journal article" date="2018" name="Front. Microbiol.">
        <title>Genome-Based Analysis Reveals the Taxonomy and Diversity of the Family Idiomarinaceae.</title>
        <authorList>
            <person name="Liu Y."/>
            <person name="Lai Q."/>
            <person name="Shao Z."/>
        </authorList>
    </citation>
    <scope>NUCLEOTIDE SEQUENCE [LARGE SCALE GENOMIC DNA]</scope>
    <source>
        <strain evidence="12">GBPy7</strain>
    </source>
</reference>
<dbReference type="Pfam" id="PF01618">
    <property type="entry name" value="MotA_ExbB"/>
    <property type="match status" value="1"/>
</dbReference>
<dbReference type="RefSeq" id="WP_126767982.1">
    <property type="nucleotide sequence ID" value="NZ_PIPJ01000008.1"/>
</dbReference>
<dbReference type="PIRSF" id="PIRSF037714">
    <property type="entry name" value="TolR"/>
    <property type="match status" value="1"/>
</dbReference>
<gene>
    <name evidence="11" type="ORF">CWE08_10255</name>
</gene>
<evidence type="ECO:0000259" key="10">
    <source>
        <dbReference type="Pfam" id="PF01618"/>
    </source>
</evidence>
<keyword evidence="12" id="KW-1185">Reference proteome</keyword>
<proteinExistence type="inferred from homology"/>
<dbReference type="Proteomes" id="UP000288395">
    <property type="component" value="Unassembled WGS sequence"/>
</dbReference>
<keyword evidence="11" id="KW-0282">Flagellum</keyword>
<evidence type="ECO:0000256" key="8">
    <source>
        <dbReference type="SAM" id="Phobius"/>
    </source>
</evidence>
<sequence>MKHVVKNLMVAVAGISLAASAAFSVNAQDAEAKTLEELLQQVQEQRAAAQRIDQERERRFMDDRADKQAMLRQAQQDLRDEEARSTRLQQEYAQNEIDIGNKETELDNMVGTLGEIFGVIRGAAADTIGRISTSIVSAQYPDRELILESLAEARELPNIAELEELWLALLTEMTESGKVERYQGEVTLLDGGSEVRDVIRIGSFNLISEGEYLLYNDSTKQIQPIARQPSGHILRAASNFEETTSGHAGVFIDPSRGQILSLLTQKATLIERYHQGQTVGYAITVVLILGFIIAIYKLVTLTAVGGSIRRQLKNIDNPTSNNPLGRILKVYHENPSTDVENLELKLDEAILRETPKVESGVSIIKILAAIAPLMGLLGTVVGMIGTFQSITLFGTGDPRIMAGDISMALVTTAMGLIAALPLIVVHSIVASKSKSILHTLDEQAAGIVASHAEKKGA</sequence>
<keyword evidence="5 8" id="KW-0472">Membrane</keyword>
<evidence type="ECO:0000256" key="1">
    <source>
        <dbReference type="ARBA" id="ARBA00004651"/>
    </source>
</evidence>
<comment type="caution">
    <text evidence="11">The sequence shown here is derived from an EMBL/GenBank/DDBJ whole genome shotgun (WGS) entry which is preliminary data.</text>
</comment>
<keyword evidence="6" id="KW-0813">Transport</keyword>
<keyword evidence="4 8" id="KW-1133">Transmembrane helix</keyword>
<keyword evidence="9" id="KW-0732">Signal</keyword>
<feature type="transmembrane region" description="Helical" evidence="8">
    <location>
        <begin position="279"/>
        <end position="304"/>
    </location>
</feature>
<dbReference type="PANTHER" id="PTHR30625">
    <property type="entry name" value="PROTEIN TOLQ"/>
    <property type="match status" value="1"/>
</dbReference>
<comment type="similarity">
    <text evidence="6">Belongs to the exbB/tolQ family.</text>
</comment>
<dbReference type="GO" id="GO:0005886">
    <property type="term" value="C:plasma membrane"/>
    <property type="evidence" value="ECO:0007669"/>
    <property type="project" value="UniProtKB-SubCell"/>
</dbReference>
<keyword evidence="2" id="KW-1003">Cell membrane</keyword>